<name>A0A2P8GKE4_9BACT</name>
<proteinExistence type="predicted"/>
<dbReference type="Proteomes" id="UP000240978">
    <property type="component" value="Unassembled WGS sequence"/>
</dbReference>
<dbReference type="EMBL" id="PYGK01000002">
    <property type="protein sequence ID" value="PSL34433.1"/>
    <property type="molecule type" value="Genomic_DNA"/>
</dbReference>
<evidence type="ECO:0008006" key="3">
    <source>
        <dbReference type="Google" id="ProtNLM"/>
    </source>
</evidence>
<dbReference type="AlphaFoldDB" id="A0A2P8GKE4"/>
<reference evidence="1 2" key="1">
    <citation type="submission" date="2018-03" db="EMBL/GenBank/DDBJ databases">
        <title>Genomic Encyclopedia of Archaeal and Bacterial Type Strains, Phase II (KMG-II): from individual species to whole genera.</title>
        <authorList>
            <person name="Goeker M."/>
        </authorList>
    </citation>
    <scope>NUCLEOTIDE SEQUENCE [LARGE SCALE GENOMIC DNA]</scope>
    <source>
        <strain evidence="1 2">DSM 18107</strain>
    </source>
</reference>
<accession>A0A2P8GKE4</accession>
<organism evidence="1 2">
    <name type="scientific">Chitinophaga ginsengisoli</name>
    <dbReference type="NCBI Taxonomy" id="363837"/>
    <lineage>
        <taxon>Bacteria</taxon>
        <taxon>Pseudomonadati</taxon>
        <taxon>Bacteroidota</taxon>
        <taxon>Chitinophagia</taxon>
        <taxon>Chitinophagales</taxon>
        <taxon>Chitinophagaceae</taxon>
        <taxon>Chitinophaga</taxon>
    </lineage>
</organism>
<evidence type="ECO:0000313" key="2">
    <source>
        <dbReference type="Proteomes" id="UP000240978"/>
    </source>
</evidence>
<evidence type="ECO:0000313" key="1">
    <source>
        <dbReference type="EMBL" id="PSL34433.1"/>
    </source>
</evidence>
<gene>
    <name evidence="1" type="ORF">CLV42_1024</name>
</gene>
<dbReference type="RefSeq" id="WP_106600734.1">
    <property type="nucleotide sequence ID" value="NZ_PYGK01000002.1"/>
</dbReference>
<comment type="caution">
    <text evidence="1">The sequence shown here is derived from an EMBL/GenBank/DDBJ whole genome shotgun (WGS) entry which is preliminary data.</text>
</comment>
<sequence length="156" mass="17516">MKRLLVLLIMFTGFVNVTHGQQEASDSIAILGEWNIFGVQAEMYSQQDGILLEKRSTDPRVEDGQLKMGIPQHIRFTEDSCFLGGREAIAGGYDLIRGGLLRVKQVINSRIPAIMKTYQYVLAPGVLTLTLPSVYYQDTGRGEAVKVVYQCQYKRN</sequence>
<protein>
    <recommendedName>
        <fullName evidence="3">Lipocalin-like protein</fullName>
    </recommendedName>
</protein>
<keyword evidence="2" id="KW-1185">Reference proteome</keyword>